<dbReference type="EMBL" id="JAIWYP010000001">
    <property type="protein sequence ID" value="KAH3892252.1"/>
    <property type="molecule type" value="Genomic_DNA"/>
</dbReference>
<organism evidence="1 2">
    <name type="scientific">Dreissena polymorpha</name>
    <name type="common">Zebra mussel</name>
    <name type="synonym">Mytilus polymorpha</name>
    <dbReference type="NCBI Taxonomy" id="45954"/>
    <lineage>
        <taxon>Eukaryota</taxon>
        <taxon>Metazoa</taxon>
        <taxon>Spiralia</taxon>
        <taxon>Lophotrochozoa</taxon>
        <taxon>Mollusca</taxon>
        <taxon>Bivalvia</taxon>
        <taxon>Autobranchia</taxon>
        <taxon>Heteroconchia</taxon>
        <taxon>Euheterodonta</taxon>
        <taxon>Imparidentia</taxon>
        <taxon>Neoheterodontei</taxon>
        <taxon>Myida</taxon>
        <taxon>Dreissenoidea</taxon>
        <taxon>Dreissenidae</taxon>
        <taxon>Dreissena</taxon>
    </lineage>
</organism>
<dbReference type="Proteomes" id="UP000828390">
    <property type="component" value="Unassembled WGS sequence"/>
</dbReference>
<gene>
    <name evidence="1" type="ORF">DPMN_016367</name>
</gene>
<name>A0A9D4N9K8_DREPO</name>
<protein>
    <submittedName>
        <fullName evidence="1">Uncharacterized protein</fullName>
    </submittedName>
</protein>
<keyword evidence="2" id="KW-1185">Reference proteome</keyword>
<evidence type="ECO:0000313" key="1">
    <source>
        <dbReference type="EMBL" id="KAH3892252.1"/>
    </source>
</evidence>
<proteinExistence type="predicted"/>
<sequence length="70" mass="7934">MIKIHILQDSMAQCTGSVAWSSLYGTQGHVGLCPQVTFDLSTQIEPLFRNLAQRVNTEPLRKLISYIDWI</sequence>
<reference evidence="1" key="2">
    <citation type="submission" date="2020-11" db="EMBL/GenBank/DDBJ databases">
        <authorList>
            <person name="McCartney M.A."/>
            <person name="Auch B."/>
            <person name="Kono T."/>
            <person name="Mallez S."/>
            <person name="Becker A."/>
            <person name="Gohl D.M."/>
            <person name="Silverstein K.A.T."/>
            <person name="Koren S."/>
            <person name="Bechman K.B."/>
            <person name="Herman A."/>
            <person name="Abrahante J.E."/>
            <person name="Garbe J."/>
        </authorList>
    </citation>
    <scope>NUCLEOTIDE SEQUENCE</scope>
    <source>
        <strain evidence="1">Duluth1</strain>
        <tissue evidence="1">Whole animal</tissue>
    </source>
</reference>
<reference evidence="1" key="1">
    <citation type="journal article" date="2019" name="bioRxiv">
        <title>The Genome of the Zebra Mussel, Dreissena polymorpha: A Resource for Invasive Species Research.</title>
        <authorList>
            <person name="McCartney M.A."/>
            <person name="Auch B."/>
            <person name="Kono T."/>
            <person name="Mallez S."/>
            <person name="Zhang Y."/>
            <person name="Obille A."/>
            <person name="Becker A."/>
            <person name="Abrahante J.E."/>
            <person name="Garbe J."/>
            <person name="Badalamenti J.P."/>
            <person name="Herman A."/>
            <person name="Mangelson H."/>
            <person name="Liachko I."/>
            <person name="Sullivan S."/>
            <person name="Sone E.D."/>
            <person name="Koren S."/>
            <person name="Silverstein K.A.T."/>
            <person name="Beckman K.B."/>
            <person name="Gohl D.M."/>
        </authorList>
    </citation>
    <scope>NUCLEOTIDE SEQUENCE</scope>
    <source>
        <strain evidence="1">Duluth1</strain>
        <tissue evidence="1">Whole animal</tissue>
    </source>
</reference>
<evidence type="ECO:0000313" key="2">
    <source>
        <dbReference type="Proteomes" id="UP000828390"/>
    </source>
</evidence>
<dbReference type="AlphaFoldDB" id="A0A9D4N9K8"/>
<comment type="caution">
    <text evidence="1">The sequence shown here is derived from an EMBL/GenBank/DDBJ whole genome shotgun (WGS) entry which is preliminary data.</text>
</comment>
<accession>A0A9D4N9K8</accession>